<reference evidence="1 2" key="1">
    <citation type="journal article" date="2008" name="Chem. Biol. Interact.">
        <title>Extending the Bacillus cereus group genomics to putative food-borne pathogens of different toxicity.</title>
        <authorList>
            <person name="Lapidus A."/>
            <person name="Goltsman E."/>
            <person name="Auger S."/>
            <person name="Galleron N."/>
            <person name="Segurens B."/>
            <person name="Dossat C."/>
            <person name="Land M.L."/>
            <person name="Broussolle V."/>
            <person name="Brillard J."/>
            <person name="Guinebretiere M.H."/>
            <person name="Sanchis V."/>
            <person name="Nguen-The C."/>
            <person name="Lereclus D."/>
            <person name="Richardson P."/>
            <person name="Wincker P."/>
            <person name="Weissenbach J."/>
            <person name="Ehrlich S.D."/>
            <person name="Sorokin A."/>
        </authorList>
    </citation>
    <scope>NUCLEOTIDE SEQUENCE [LARGE SCALE GENOMIC DNA]</scope>
    <source>
        <strain evidence="1 2">KBAB4</strain>
        <plasmid evidence="1 2">pBWB403</plasmid>
    </source>
</reference>
<organism evidence="1 2">
    <name type="scientific">Bacillus mycoides (strain KBAB4)</name>
    <name type="common">Bacillus weihenstephanensis</name>
    <dbReference type="NCBI Taxonomy" id="315730"/>
    <lineage>
        <taxon>Bacteria</taxon>
        <taxon>Bacillati</taxon>
        <taxon>Bacillota</taxon>
        <taxon>Bacilli</taxon>
        <taxon>Bacillales</taxon>
        <taxon>Bacillaceae</taxon>
        <taxon>Bacillus</taxon>
        <taxon>Bacillus cereus group</taxon>
    </lineage>
</organism>
<protein>
    <submittedName>
        <fullName evidence="1">Uncharacterized protein</fullName>
    </submittedName>
</protein>
<dbReference type="AlphaFoldDB" id="A9VVG4"/>
<sequence>MTKFETLLNQTGFAYEDEKDAGDVLFLIQGDKYLVSVTETEEGEFECVTTNMATAHRLIDKGHVDVTKADGNRKTFKSPESAINYIEKWAKHDGKSPKKVESEDVKCPETAVAISIPSKTVDVIKCAKSFNELEIYVMGRRGSISLEVTNGVENFRVHIKNETISQIDEVFHMAEYMKENERVEFDDVMKTGDKVCVMKSENGMQIQLYNKHTDLMWVVTLSKESEGKFRQGLFDALSYSRDVKKQLGII</sequence>
<gene>
    <name evidence="1" type="ordered locus">BcerKBAB4_5284</name>
</gene>
<geneLocation type="plasmid" evidence="1 2">
    <name>pBWB403</name>
</geneLocation>
<name>A9VVG4_BACMK</name>
<dbReference type="RefSeq" id="WP_012260016.1">
    <property type="nucleotide sequence ID" value="NC_010182.1"/>
</dbReference>
<proteinExistence type="predicted"/>
<dbReference type="Proteomes" id="UP000002154">
    <property type="component" value="Plasmid pBWB403"/>
</dbReference>
<dbReference type="EMBL" id="CP000906">
    <property type="protein sequence ID" value="ABY46779.1"/>
    <property type="molecule type" value="Genomic_DNA"/>
</dbReference>
<evidence type="ECO:0000313" key="1">
    <source>
        <dbReference type="EMBL" id="ABY46779.1"/>
    </source>
</evidence>
<dbReference type="HOGENOM" id="CLU_1109715_0_0_9"/>
<accession>A9VVG4</accession>
<evidence type="ECO:0000313" key="2">
    <source>
        <dbReference type="Proteomes" id="UP000002154"/>
    </source>
</evidence>
<dbReference type="KEGG" id="bwe:BcerKBAB4_5284"/>
<keyword evidence="1" id="KW-0614">Plasmid</keyword>